<dbReference type="RefSeq" id="WP_058897899.1">
    <property type="nucleotide sequence ID" value="NZ_CP013068.1"/>
</dbReference>
<gene>
    <name evidence="2" type="ORF">APZ00_01740</name>
</gene>
<sequence>MESVSAEPQVLGSAAVEAASGIRGILHQEVSRPLLGRLWAALPGNAVATAFQRPDVLDALNRHVAATAGAQMRLLEVRDAATGRTRMLVPLMVTRRGPLRIGGMPDFDLADLCAPVLASEAPFQPFEGGAVWPLIDEALQDVDLIRFAKMPPRISGFPNPLFHVARQPEAEPTYVLDLEGGYGAGGWRKRSVYKEARGKYRKLQAEGVSFVQAEGVEQKAAFLRQLRRQRALRFAEKGWANLLEQDASQGRYYDDLLEGPVEVFALQAQDGEIAGAICVLCHNSMVSATLISMGDAKWHRFSPGLVLFAKLIEWAEASGYNELCFGAGVQFYKQRFGGDPVETLSFERALTAAGSAYLALRRLKRIARRLRSERRLLTAAEE</sequence>
<dbReference type="STRING" id="121719.APZ00_01740"/>
<accession>A0A0U3P2B0</accession>
<dbReference type="EMBL" id="CP013068">
    <property type="protein sequence ID" value="ALV25957.1"/>
    <property type="molecule type" value="Genomic_DNA"/>
</dbReference>
<proteinExistence type="predicted"/>
<feature type="domain" description="BioF2-like acetyltransferase" evidence="1">
    <location>
        <begin position="191"/>
        <end position="334"/>
    </location>
</feature>
<protein>
    <recommendedName>
        <fullName evidence="1">BioF2-like acetyltransferase domain-containing protein</fullName>
    </recommendedName>
</protein>
<dbReference type="Pfam" id="PF13480">
    <property type="entry name" value="Acetyltransf_6"/>
    <property type="match status" value="1"/>
</dbReference>
<evidence type="ECO:0000313" key="3">
    <source>
        <dbReference type="Proteomes" id="UP000064921"/>
    </source>
</evidence>
<reference evidence="2 3" key="1">
    <citation type="submission" date="2015-10" db="EMBL/GenBank/DDBJ databases">
        <title>The world's first case of liver abscess caused by Pannonibacter phragmitetus.</title>
        <authorList>
            <person name="Ming D."/>
            <person name="Wang M."/>
            <person name="Zhou Y."/>
            <person name="Jiang T."/>
            <person name="Hu S."/>
        </authorList>
    </citation>
    <scope>NUCLEOTIDE SEQUENCE [LARGE SCALE GENOMIC DNA]</scope>
    <source>
        <strain evidence="2 3">31801</strain>
    </source>
</reference>
<dbReference type="KEGG" id="pphr:APZ00_01740"/>
<dbReference type="Gene3D" id="3.40.630.30">
    <property type="match status" value="1"/>
</dbReference>
<dbReference type="Proteomes" id="UP000064921">
    <property type="component" value="Chromosome"/>
</dbReference>
<dbReference type="InterPro" id="IPR016181">
    <property type="entry name" value="Acyl_CoA_acyltransferase"/>
</dbReference>
<organism evidence="2 3">
    <name type="scientific">Pannonibacter phragmitetus</name>
    <dbReference type="NCBI Taxonomy" id="121719"/>
    <lineage>
        <taxon>Bacteria</taxon>
        <taxon>Pseudomonadati</taxon>
        <taxon>Pseudomonadota</taxon>
        <taxon>Alphaproteobacteria</taxon>
        <taxon>Hyphomicrobiales</taxon>
        <taxon>Stappiaceae</taxon>
        <taxon>Pannonibacter</taxon>
    </lineage>
</organism>
<dbReference type="eggNOG" id="COG5653">
    <property type="taxonomic scope" value="Bacteria"/>
</dbReference>
<evidence type="ECO:0000259" key="1">
    <source>
        <dbReference type="Pfam" id="PF13480"/>
    </source>
</evidence>
<dbReference type="SUPFAM" id="SSF55729">
    <property type="entry name" value="Acyl-CoA N-acyltransferases (Nat)"/>
    <property type="match status" value="1"/>
</dbReference>
<dbReference type="InterPro" id="IPR038740">
    <property type="entry name" value="BioF2-like_GNAT_dom"/>
</dbReference>
<evidence type="ECO:0000313" key="2">
    <source>
        <dbReference type="EMBL" id="ALV25957.1"/>
    </source>
</evidence>
<dbReference type="AlphaFoldDB" id="A0A0U3P2B0"/>
<name>A0A0U3P2B0_9HYPH</name>
<keyword evidence="3" id="KW-1185">Reference proteome</keyword>